<dbReference type="GO" id="GO:0003677">
    <property type="term" value="F:DNA binding"/>
    <property type="evidence" value="ECO:0007669"/>
    <property type="project" value="UniProtKB-UniRule"/>
</dbReference>
<gene>
    <name evidence="8" type="ORF">AQJ91_27530</name>
</gene>
<dbReference type="STRING" id="909626.AQJ91_27530"/>
<organism evidence="8 9">
    <name type="scientific">Streptomyces dysideae</name>
    <dbReference type="NCBI Taxonomy" id="909626"/>
    <lineage>
        <taxon>Bacteria</taxon>
        <taxon>Bacillati</taxon>
        <taxon>Actinomycetota</taxon>
        <taxon>Actinomycetes</taxon>
        <taxon>Kitasatosporales</taxon>
        <taxon>Streptomycetaceae</taxon>
        <taxon>Streptomyces</taxon>
    </lineage>
</organism>
<evidence type="ECO:0000256" key="5">
    <source>
        <dbReference type="PROSITE-ProRule" id="PRU01248"/>
    </source>
</evidence>
<evidence type="ECO:0000259" key="7">
    <source>
        <dbReference type="PROSITE" id="PS51900"/>
    </source>
</evidence>
<keyword evidence="2" id="KW-0229">DNA integration</keyword>
<dbReference type="AlphaFoldDB" id="A0A117RZR2"/>
<dbReference type="Proteomes" id="UP000053260">
    <property type="component" value="Unassembled WGS sequence"/>
</dbReference>
<dbReference type="InterPro" id="IPR004107">
    <property type="entry name" value="Integrase_SAM-like_N"/>
</dbReference>
<feature type="domain" description="Core-binding (CB)" evidence="7">
    <location>
        <begin position="23"/>
        <end position="120"/>
    </location>
</feature>
<dbReference type="InterPro" id="IPR002104">
    <property type="entry name" value="Integrase_catalytic"/>
</dbReference>
<dbReference type="PROSITE" id="PS51900">
    <property type="entry name" value="CB"/>
    <property type="match status" value="1"/>
</dbReference>
<dbReference type="EMBL" id="LMXB01000068">
    <property type="protein sequence ID" value="KUO18139.1"/>
    <property type="molecule type" value="Genomic_DNA"/>
</dbReference>
<evidence type="ECO:0000313" key="9">
    <source>
        <dbReference type="Proteomes" id="UP000053260"/>
    </source>
</evidence>
<evidence type="ECO:0000256" key="1">
    <source>
        <dbReference type="ARBA" id="ARBA00008857"/>
    </source>
</evidence>
<dbReference type="InterPro" id="IPR044068">
    <property type="entry name" value="CB"/>
</dbReference>
<evidence type="ECO:0000256" key="2">
    <source>
        <dbReference type="ARBA" id="ARBA00022908"/>
    </source>
</evidence>
<dbReference type="PANTHER" id="PTHR30349:SF41">
    <property type="entry name" value="INTEGRASE_RECOMBINASE PROTEIN MJ0367-RELATED"/>
    <property type="match status" value="1"/>
</dbReference>
<dbReference type="GO" id="GO:0006310">
    <property type="term" value="P:DNA recombination"/>
    <property type="evidence" value="ECO:0007669"/>
    <property type="project" value="UniProtKB-KW"/>
</dbReference>
<name>A0A117RZR2_9ACTN</name>
<keyword evidence="9" id="KW-1185">Reference proteome</keyword>
<dbReference type="Gene3D" id="1.10.443.10">
    <property type="entry name" value="Intergrase catalytic core"/>
    <property type="match status" value="1"/>
</dbReference>
<protein>
    <submittedName>
        <fullName evidence="8">Transposase</fullName>
    </submittedName>
</protein>
<feature type="domain" description="Tyr recombinase" evidence="6">
    <location>
        <begin position="169"/>
        <end position="381"/>
    </location>
</feature>
<evidence type="ECO:0000259" key="6">
    <source>
        <dbReference type="PROSITE" id="PS51898"/>
    </source>
</evidence>
<dbReference type="SUPFAM" id="SSF56349">
    <property type="entry name" value="DNA breaking-rejoining enzymes"/>
    <property type="match status" value="1"/>
</dbReference>
<sequence length="395" mass="44379">MAHSLAVRPANGRRTWTVIDEKYRTVAPVEDWLEAHRQLWSPNTVRGYATSLAQWWTFLEQRDETARWSDLGVPAVAGFLSWLRNGRTVERALVEPEQAPEAGTLEARLAALISFYRWQEAVFSVPVAGRLMRGTPRRAPARGLLAHLDARTAAAPSSLVRVRRQRHRGRPPLLLPSEIQAILDRCAMPDATVGDWRGNLRDRLLFALLAETGMRLGEALGLRICDFVMGRGSTPYVEIVPREDNTNGARVKMMRPRRVYVGCDLERLFADYLTQLACRAAELGIEIDTGSPLLVNLERPPLLAALREGTVRDKVSALRTKGIGPASWTPHWFRHSHATALLLAGTPEWVVSRRLGHAHVQTTLDLYGWVREDEALRAAANWKSYISAWQVDDGR</sequence>
<evidence type="ECO:0000256" key="4">
    <source>
        <dbReference type="ARBA" id="ARBA00023172"/>
    </source>
</evidence>
<reference evidence="8 9" key="1">
    <citation type="submission" date="2015-10" db="EMBL/GenBank/DDBJ databases">
        <title>Draft genome sequence of Streptomyces sp. RV15, isolated from a marine sponge.</title>
        <authorList>
            <person name="Ruckert C."/>
            <person name="Abdelmohsen U.R."/>
            <person name="Winkler A."/>
            <person name="Hentschel U."/>
            <person name="Kalinowski J."/>
            <person name="Kampfer P."/>
            <person name="Glaeser S."/>
        </authorList>
    </citation>
    <scope>NUCLEOTIDE SEQUENCE [LARGE SCALE GENOMIC DNA]</scope>
    <source>
        <strain evidence="8 9">RV15</strain>
    </source>
</reference>
<dbReference type="InterPro" id="IPR013762">
    <property type="entry name" value="Integrase-like_cat_sf"/>
</dbReference>
<dbReference type="OrthoDB" id="9803188at2"/>
<dbReference type="Pfam" id="PF02899">
    <property type="entry name" value="Phage_int_SAM_1"/>
    <property type="match status" value="1"/>
</dbReference>
<dbReference type="PROSITE" id="PS51898">
    <property type="entry name" value="TYR_RECOMBINASE"/>
    <property type="match status" value="1"/>
</dbReference>
<keyword evidence="4" id="KW-0233">DNA recombination</keyword>
<dbReference type="InterPro" id="IPR050090">
    <property type="entry name" value="Tyrosine_recombinase_XerCD"/>
</dbReference>
<dbReference type="InterPro" id="IPR010998">
    <property type="entry name" value="Integrase_recombinase_N"/>
</dbReference>
<accession>A0A117RZR2</accession>
<dbReference type="Gene3D" id="1.10.150.130">
    <property type="match status" value="1"/>
</dbReference>
<dbReference type="RefSeq" id="WP_067026843.1">
    <property type="nucleotide sequence ID" value="NZ_KQ949093.1"/>
</dbReference>
<dbReference type="Pfam" id="PF00589">
    <property type="entry name" value="Phage_integrase"/>
    <property type="match status" value="1"/>
</dbReference>
<comment type="similarity">
    <text evidence="1">Belongs to the 'phage' integrase family.</text>
</comment>
<dbReference type="GO" id="GO:0015074">
    <property type="term" value="P:DNA integration"/>
    <property type="evidence" value="ECO:0007669"/>
    <property type="project" value="UniProtKB-KW"/>
</dbReference>
<keyword evidence="3 5" id="KW-0238">DNA-binding</keyword>
<proteinExistence type="inferred from homology"/>
<dbReference type="PANTHER" id="PTHR30349">
    <property type="entry name" value="PHAGE INTEGRASE-RELATED"/>
    <property type="match status" value="1"/>
</dbReference>
<evidence type="ECO:0000256" key="3">
    <source>
        <dbReference type="ARBA" id="ARBA00023125"/>
    </source>
</evidence>
<evidence type="ECO:0000313" key="8">
    <source>
        <dbReference type="EMBL" id="KUO18139.1"/>
    </source>
</evidence>
<comment type="caution">
    <text evidence="8">The sequence shown here is derived from an EMBL/GenBank/DDBJ whole genome shotgun (WGS) entry which is preliminary data.</text>
</comment>
<dbReference type="InterPro" id="IPR011010">
    <property type="entry name" value="DNA_brk_join_enz"/>
</dbReference>